<keyword evidence="3" id="KW-0813">Transport</keyword>
<keyword evidence="7" id="KW-1278">Translocase</keyword>
<gene>
    <name evidence="13" type="primary">nuoA</name>
    <name evidence="13" type="ORF">MPNT_30015</name>
</gene>
<keyword evidence="8 12" id="KW-1133">Transmembrane helix</keyword>
<evidence type="ECO:0000256" key="10">
    <source>
        <dbReference type="ARBA" id="ARBA00023136"/>
    </source>
</evidence>
<protein>
    <recommendedName>
        <fullName evidence="11">NADH-quinone oxidoreductase subunit</fullName>
        <ecNumber evidence="11">7.1.1.-</ecNumber>
    </recommendedName>
</protein>
<sequence>MSPSPAVPAYYPILLQVVIALFITLSMVALPLFLGPRRAPNPAKESPYECGKPAEGPLSPRMTIQFHTVAVLFILFDIETVFFFVWAVVYRREIGENPAVLWGMVFFGLLLLVGLLYELRQKVLDWTR</sequence>
<evidence type="ECO:0000256" key="7">
    <source>
        <dbReference type="ARBA" id="ARBA00022967"/>
    </source>
</evidence>
<proteinExistence type="inferred from homology"/>
<comment type="function">
    <text evidence="11">NDH-1 shuttles electrons from NADH, via FMN and iron-sulfur (Fe-S) centers, to quinones in the respiratory chain.</text>
</comment>
<dbReference type="EMBL" id="CAJNOB010000023">
    <property type="protein sequence ID" value="CAF0698776.1"/>
    <property type="molecule type" value="Genomic_DNA"/>
</dbReference>
<evidence type="ECO:0000256" key="8">
    <source>
        <dbReference type="ARBA" id="ARBA00022989"/>
    </source>
</evidence>
<dbReference type="PANTHER" id="PTHR11058:SF22">
    <property type="entry name" value="NADH-QUINONE OXIDOREDUCTASE SUBUNIT A"/>
    <property type="match status" value="1"/>
</dbReference>
<evidence type="ECO:0000256" key="11">
    <source>
        <dbReference type="RuleBase" id="RU003639"/>
    </source>
</evidence>
<dbReference type="GO" id="GO:0016491">
    <property type="term" value="F:oxidoreductase activity"/>
    <property type="evidence" value="ECO:0007669"/>
    <property type="project" value="UniProtKB-KW"/>
</dbReference>
<dbReference type="GO" id="GO:0030964">
    <property type="term" value="C:NADH dehydrogenase complex"/>
    <property type="evidence" value="ECO:0007669"/>
    <property type="project" value="TreeGrafter"/>
</dbReference>
<organism evidence="13 14">
    <name type="scientific">Candidatus Methylacidithermus pantelleriae</name>
    <dbReference type="NCBI Taxonomy" id="2744239"/>
    <lineage>
        <taxon>Bacteria</taxon>
        <taxon>Pseudomonadati</taxon>
        <taxon>Verrucomicrobiota</taxon>
        <taxon>Methylacidiphilae</taxon>
        <taxon>Methylacidiphilales</taxon>
        <taxon>Methylacidiphilaceae</taxon>
        <taxon>Candidatus Methylacidithermus</taxon>
    </lineage>
</organism>
<dbReference type="InterPro" id="IPR000440">
    <property type="entry name" value="NADH_UbQ/plastoQ_OxRdtase_su3"/>
</dbReference>
<dbReference type="AlphaFoldDB" id="A0A8J2FSU5"/>
<evidence type="ECO:0000256" key="5">
    <source>
        <dbReference type="ARBA" id="ARBA00022692"/>
    </source>
</evidence>
<evidence type="ECO:0000256" key="9">
    <source>
        <dbReference type="ARBA" id="ARBA00023027"/>
    </source>
</evidence>
<keyword evidence="14" id="KW-1185">Reference proteome</keyword>
<dbReference type="PANTHER" id="PTHR11058">
    <property type="entry name" value="NADH-UBIQUINONE OXIDOREDUCTASE CHAIN 3"/>
    <property type="match status" value="1"/>
</dbReference>
<evidence type="ECO:0000256" key="4">
    <source>
        <dbReference type="ARBA" id="ARBA00022475"/>
    </source>
</evidence>
<evidence type="ECO:0000256" key="1">
    <source>
        <dbReference type="ARBA" id="ARBA00004370"/>
    </source>
</evidence>
<keyword evidence="5 11" id="KW-0812">Transmembrane</keyword>
<evidence type="ECO:0000313" key="13">
    <source>
        <dbReference type="EMBL" id="CAF0698776.1"/>
    </source>
</evidence>
<evidence type="ECO:0000256" key="2">
    <source>
        <dbReference type="ARBA" id="ARBA00008472"/>
    </source>
</evidence>
<comment type="caution">
    <text evidence="13">The sequence shown here is derived from an EMBL/GenBank/DDBJ whole genome shotgun (WGS) entry which is preliminary data.</text>
</comment>
<keyword evidence="9 11" id="KW-0520">NAD</keyword>
<dbReference type="InterPro" id="IPR038430">
    <property type="entry name" value="NDAH_ubi_oxred_su3_sf"/>
</dbReference>
<comment type="subcellular location">
    <subcellularLocation>
        <location evidence="11">Cell membrane</location>
        <topology evidence="11">Multi-pass membrane protein</topology>
    </subcellularLocation>
    <subcellularLocation>
        <location evidence="1">Membrane</location>
    </subcellularLocation>
</comment>
<dbReference type="GO" id="GO:0005886">
    <property type="term" value="C:plasma membrane"/>
    <property type="evidence" value="ECO:0007669"/>
    <property type="project" value="UniProtKB-SubCell"/>
</dbReference>
<reference evidence="13" key="1">
    <citation type="submission" date="2021-02" db="EMBL/GenBank/DDBJ databases">
        <authorList>
            <person name="Cremers G."/>
            <person name="Picone N."/>
        </authorList>
    </citation>
    <scope>NUCLEOTIDE SEQUENCE</scope>
    <source>
        <strain evidence="13">PQ17</strain>
    </source>
</reference>
<dbReference type="Pfam" id="PF00507">
    <property type="entry name" value="Oxidored_q4"/>
    <property type="match status" value="1"/>
</dbReference>
<name>A0A8J2FSU5_9BACT</name>
<keyword evidence="13" id="KW-0560">Oxidoreductase</keyword>
<keyword evidence="4" id="KW-1003">Cell membrane</keyword>
<evidence type="ECO:0000256" key="6">
    <source>
        <dbReference type="ARBA" id="ARBA00022719"/>
    </source>
</evidence>
<accession>A0A8J2FSU5</accession>
<feature type="transmembrane region" description="Helical" evidence="12">
    <location>
        <begin position="13"/>
        <end position="34"/>
    </location>
</feature>
<dbReference type="RefSeq" id="WP_174582029.1">
    <property type="nucleotide sequence ID" value="NZ_CAJNOB010000023.1"/>
</dbReference>
<dbReference type="GO" id="GO:0008137">
    <property type="term" value="F:NADH dehydrogenase (ubiquinone) activity"/>
    <property type="evidence" value="ECO:0007669"/>
    <property type="project" value="InterPro"/>
</dbReference>
<keyword evidence="10 12" id="KW-0472">Membrane</keyword>
<comment type="catalytic activity">
    <reaction evidence="11">
        <text>a quinone + NADH + 5 H(+)(in) = a quinol + NAD(+) + 4 H(+)(out)</text>
        <dbReference type="Rhea" id="RHEA:57888"/>
        <dbReference type="ChEBI" id="CHEBI:15378"/>
        <dbReference type="ChEBI" id="CHEBI:24646"/>
        <dbReference type="ChEBI" id="CHEBI:57540"/>
        <dbReference type="ChEBI" id="CHEBI:57945"/>
        <dbReference type="ChEBI" id="CHEBI:132124"/>
    </reaction>
</comment>
<comment type="similarity">
    <text evidence="2 11">Belongs to the complex I subunit 3 family.</text>
</comment>
<dbReference type="Gene3D" id="1.20.58.1610">
    <property type="entry name" value="NADH:ubiquinone/plastoquinone oxidoreductase, chain 3"/>
    <property type="match status" value="1"/>
</dbReference>
<dbReference type="EC" id="7.1.1.-" evidence="11"/>
<feature type="transmembrane region" description="Helical" evidence="12">
    <location>
        <begin position="101"/>
        <end position="119"/>
    </location>
</feature>
<evidence type="ECO:0000256" key="3">
    <source>
        <dbReference type="ARBA" id="ARBA00022448"/>
    </source>
</evidence>
<dbReference type="Proteomes" id="UP000663859">
    <property type="component" value="Unassembled WGS sequence"/>
</dbReference>
<dbReference type="GO" id="GO:0048038">
    <property type="term" value="F:quinone binding"/>
    <property type="evidence" value="ECO:0007669"/>
    <property type="project" value="UniProtKB-KW"/>
</dbReference>
<keyword evidence="6 11" id="KW-0874">Quinone</keyword>
<evidence type="ECO:0000256" key="12">
    <source>
        <dbReference type="SAM" id="Phobius"/>
    </source>
</evidence>
<feature type="transmembrane region" description="Helical" evidence="12">
    <location>
        <begin position="69"/>
        <end position="89"/>
    </location>
</feature>
<evidence type="ECO:0000313" key="14">
    <source>
        <dbReference type="Proteomes" id="UP000663859"/>
    </source>
</evidence>